<gene>
    <name evidence="1" type="ORF">OUZ56_019700</name>
</gene>
<evidence type="ECO:0000313" key="1">
    <source>
        <dbReference type="EMBL" id="KAK4010554.1"/>
    </source>
</evidence>
<protein>
    <submittedName>
        <fullName evidence="1">Uncharacterized protein</fullName>
    </submittedName>
</protein>
<keyword evidence="2" id="KW-1185">Reference proteome</keyword>
<dbReference type="EMBL" id="JAOYFB010000003">
    <property type="protein sequence ID" value="KAK4010554.1"/>
    <property type="molecule type" value="Genomic_DNA"/>
</dbReference>
<proteinExistence type="predicted"/>
<reference evidence="1 2" key="1">
    <citation type="journal article" date="2023" name="Nucleic Acids Res.">
        <title>The hologenome of Daphnia magna reveals possible DNA methylation and microbiome-mediated evolution of the host genome.</title>
        <authorList>
            <person name="Chaturvedi A."/>
            <person name="Li X."/>
            <person name="Dhandapani V."/>
            <person name="Marshall H."/>
            <person name="Kissane S."/>
            <person name="Cuenca-Cambronero M."/>
            <person name="Asole G."/>
            <person name="Calvet F."/>
            <person name="Ruiz-Romero M."/>
            <person name="Marangio P."/>
            <person name="Guigo R."/>
            <person name="Rago D."/>
            <person name="Mirbahai L."/>
            <person name="Eastwood N."/>
            <person name="Colbourne J.K."/>
            <person name="Zhou J."/>
            <person name="Mallon E."/>
            <person name="Orsini L."/>
        </authorList>
    </citation>
    <scope>NUCLEOTIDE SEQUENCE [LARGE SCALE GENOMIC DNA]</scope>
    <source>
        <strain evidence="1">LRV0_1</strain>
    </source>
</reference>
<accession>A0ABQ9ZCX2</accession>
<evidence type="ECO:0000313" key="2">
    <source>
        <dbReference type="Proteomes" id="UP001234178"/>
    </source>
</evidence>
<sequence length="70" mass="8035">MGAIPEKAEEFPVSATYWLKKSNTQPWLRCLLHTTAKAFEIMIFSWFFPTECPGLTLTRNGKLPTSSWDL</sequence>
<dbReference type="Proteomes" id="UP001234178">
    <property type="component" value="Unassembled WGS sequence"/>
</dbReference>
<name>A0ABQ9ZCX2_9CRUS</name>
<organism evidence="1 2">
    <name type="scientific">Daphnia magna</name>
    <dbReference type="NCBI Taxonomy" id="35525"/>
    <lineage>
        <taxon>Eukaryota</taxon>
        <taxon>Metazoa</taxon>
        <taxon>Ecdysozoa</taxon>
        <taxon>Arthropoda</taxon>
        <taxon>Crustacea</taxon>
        <taxon>Branchiopoda</taxon>
        <taxon>Diplostraca</taxon>
        <taxon>Cladocera</taxon>
        <taxon>Anomopoda</taxon>
        <taxon>Daphniidae</taxon>
        <taxon>Daphnia</taxon>
    </lineage>
</organism>
<comment type="caution">
    <text evidence="1">The sequence shown here is derived from an EMBL/GenBank/DDBJ whole genome shotgun (WGS) entry which is preliminary data.</text>
</comment>